<keyword evidence="1" id="KW-0378">Hydrolase</keyword>
<evidence type="ECO:0000256" key="2">
    <source>
        <dbReference type="SAM" id="MobiDB-lite"/>
    </source>
</evidence>
<proteinExistence type="predicted"/>
<dbReference type="EMBL" id="CP159872">
    <property type="protein sequence ID" value="XCM84000.1"/>
    <property type="molecule type" value="Genomic_DNA"/>
</dbReference>
<feature type="compositionally biased region" description="Low complexity" evidence="2">
    <location>
        <begin position="15"/>
        <end position="32"/>
    </location>
</feature>
<evidence type="ECO:0000313" key="3">
    <source>
        <dbReference type="EMBL" id="XCM84000.1"/>
    </source>
</evidence>
<name>A0AAU8K6U9_9ACTN</name>
<dbReference type="NCBIfam" id="NF033748">
    <property type="entry name" value="class_F_sortase"/>
    <property type="match status" value="1"/>
</dbReference>
<dbReference type="RefSeq" id="WP_354644939.1">
    <property type="nucleotide sequence ID" value="NZ_CP159872.1"/>
</dbReference>
<dbReference type="InterPro" id="IPR005754">
    <property type="entry name" value="Sortase"/>
</dbReference>
<accession>A0AAU8K6U9</accession>
<dbReference type="CDD" id="cd05829">
    <property type="entry name" value="Sortase_F"/>
    <property type="match status" value="1"/>
</dbReference>
<reference evidence="3" key="1">
    <citation type="submission" date="2024-06" db="EMBL/GenBank/DDBJ databases">
        <title>The genome sequences of Kitasatospora sp. strain HUAS MG31.</title>
        <authorList>
            <person name="Mo P."/>
        </authorList>
    </citation>
    <scope>NUCLEOTIDE SEQUENCE</scope>
    <source>
        <strain evidence="3">HUAS MG31</strain>
    </source>
</reference>
<feature type="region of interest" description="Disordered" evidence="2">
    <location>
        <begin position="1"/>
        <end position="40"/>
    </location>
</feature>
<sequence>MINEGGGHGLPPAPTAAQALAAPGADAARPVVPSLPPSPPTRIRIPALGVDAPVTGLALDPDGHLEPPPPAEPNLAGWYRAGTTPGQRGTAVMAGHVDTRQGPAVFYRLGDLRRGDHLEVTRQDGSSAHFTVDAVETYRRSDFPDHTVYAAAPDAQLRLITCGGGYREPEGYDGNVVVFAHLVRAVRA</sequence>
<dbReference type="AlphaFoldDB" id="A0AAU8K6U9"/>
<evidence type="ECO:0000256" key="1">
    <source>
        <dbReference type="ARBA" id="ARBA00022801"/>
    </source>
</evidence>
<protein>
    <submittedName>
        <fullName evidence="3">Class F sortase</fullName>
    </submittedName>
</protein>
<dbReference type="InterPro" id="IPR023365">
    <property type="entry name" value="Sortase_dom-sf"/>
</dbReference>
<dbReference type="InterPro" id="IPR042001">
    <property type="entry name" value="Sortase_F"/>
</dbReference>
<dbReference type="SUPFAM" id="SSF63817">
    <property type="entry name" value="Sortase"/>
    <property type="match status" value="1"/>
</dbReference>
<dbReference type="GO" id="GO:0016787">
    <property type="term" value="F:hydrolase activity"/>
    <property type="evidence" value="ECO:0007669"/>
    <property type="project" value="UniProtKB-KW"/>
</dbReference>
<dbReference type="KEGG" id="kcm:ABWK59_13305"/>
<dbReference type="Pfam" id="PF04203">
    <property type="entry name" value="Sortase"/>
    <property type="match status" value="1"/>
</dbReference>
<dbReference type="Gene3D" id="2.40.260.10">
    <property type="entry name" value="Sortase"/>
    <property type="match status" value="1"/>
</dbReference>
<organism evidence="3">
    <name type="scientific">Kitasatospora camelliae</name>
    <dbReference type="NCBI Taxonomy" id="3156397"/>
    <lineage>
        <taxon>Bacteria</taxon>
        <taxon>Bacillati</taxon>
        <taxon>Actinomycetota</taxon>
        <taxon>Actinomycetes</taxon>
        <taxon>Kitasatosporales</taxon>
        <taxon>Streptomycetaceae</taxon>
        <taxon>Kitasatospora</taxon>
    </lineage>
</organism>
<gene>
    <name evidence="3" type="ORF">ABWK59_13305</name>
</gene>